<dbReference type="Gene3D" id="4.10.60.10">
    <property type="entry name" value="Zinc finger, CCHC-type"/>
    <property type="match status" value="1"/>
</dbReference>
<keyword evidence="4" id="KW-0695">RNA-directed DNA polymerase</keyword>
<keyword evidence="1" id="KW-0479">Metal-binding</keyword>
<dbReference type="PROSITE" id="PS50158">
    <property type="entry name" value="ZF_CCHC"/>
    <property type="match status" value="1"/>
</dbReference>
<dbReference type="Proteomes" id="UP001151760">
    <property type="component" value="Unassembled WGS sequence"/>
</dbReference>
<evidence type="ECO:0000256" key="2">
    <source>
        <dbReference type="SAM" id="MobiDB-lite"/>
    </source>
</evidence>
<evidence type="ECO:0000313" key="5">
    <source>
        <dbReference type="Proteomes" id="UP001151760"/>
    </source>
</evidence>
<keyword evidence="1" id="KW-0863">Zinc-finger</keyword>
<dbReference type="GO" id="GO:0003964">
    <property type="term" value="F:RNA-directed DNA polymerase activity"/>
    <property type="evidence" value="ECO:0007669"/>
    <property type="project" value="UniProtKB-KW"/>
</dbReference>
<sequence length="175" mass="19461">MSVGCPDMIQGSVVASKSKTMQEATKMASELMDKKINTIAERHAENKRKFKNTSQNNQNQQRQENKRQNTDRAYTAGSGDNISYTGSKPLCPKCNYNHNGPCAPKCYKCNKFGHLGRNCRSSASVNPGINQRGIWDRLKAYMLRVGVSGHFKTTSEAKNNTTMVIRVVMQAPAKV</sequence>
<keyword evidence="4" id="KW-0548">Nucleotidyltransferase</keyword>
<reference evidence="4" key="2">
    <citation type="submission" date="2022-01" db="EMBL/GenBank/DDBJ databases">
        <authorList>
            <person name="Yamashiro T."/>
            <person name="Shiraishi A."/>
            <person name="Satake H."/>
            <person name="Nakayama K."/>
        </authorList>
    </citation>
    <scope>NUCLEOTIDE SEQUENCE</scope>
</reference>
<proteinExistence type="predicted"/>
<comment type="caution">
    <text evidence="4">The sequence shown here is derived from an EMBL/GenBank/DDBJ whole genome shotgun (WGS) entry which is preliminary data.</text>
</comment>
<accession>A0ABQ5F1X5</accession>
<feature type="region of interest" description="Disordered" evidence="2">
    <location>
        <begin position="46"/>
        <end position="80"/>
    </location>
</feature>
<feature type="compositionally biased region" description="Low complexity" evidence="2">
    <location>
        <begin position="52"/>
        <end position="62"/>
    </location>
</feature>
<protein>
    <submittedName>
        <fullName evidence="4">Reverse transcriptase domain-containing protein</fullName>
    </submittedName>
</protein>
<dbReference type="InterPro" id="IPR001878">
    <property type="entry name" value="Znf_CCHC"/>
</dbReference>
<evidence type="ECO:0000313" key="4">
    <source>
        <dbReference type="EMBL" id="GJT57326.1"/>
    </source>
</evidence>
<keyword evidence="5" id="KW-1185">Reference proteome</keyword>
<name>A0ABQ5F1X5_9ASTR</name>
<feature type="domain" description="CCHC-type" evidence="3">
    <location>
        <begin position="105"/>
        <end position="121"/>
    </location>
</feature>
<evidence type="ECO:0000256" key="1">
    <source>
        <dbReference type="PROSITE-ProRule" id="PRU00047"/>
    </source>
</evidence>
<keyword evidence="1" id="KW-0862">Zinc</keyword>
<keyword evidence="4" id="KW-0808">Transferase</keyword>
<organism evidence="4 5">
    <name type="scientific">Tanacetum coccineum</name>
    <dbReference type="NCBI Taxonomy" id="301880"/>
    <lineage>
        <taxon>Eukaryota</taxon>
        <taxon>Viridiplantae</taxon>
        <taxon>Streptophyta</taxon>
        <taxon>Embryophyta</taxon>
        <taxon>Tracheophyta</taxon>
        <taxon>Spermatophyta</taxon>
        <taxon>Magnoliopsida</taxon>
        <taxon>eudicotyledons</taxon>
        <taxon>Gunneridae</taxon>
        <taxon>Pentapetalae</taxon>
        <taxon>asterids</taxon>
        <taxon>campanulids</taxon>
        <taxon>Asterales</taxon>
        <taxon>Asteraceae</taxon>
        <taxon>Asteroideae</taxon>
        <taxon>Anthemideae</taxon>
        <taxon>Anthemidinae</taxon>
        <taxon>Tanacetum</taxon>
    </lineage>
</organism>
<dbReference type="EMBL" id="BQNB010016922">
    <property type="protein sequence ID" value="GJT57326.1"/>
    <property type="molecule type" value="Genomic_DNA"/>
</dbReference>
<gene>
    <name evidence="4" type="ORF">Tco_0992380</name>
</gene>
<dbReference type="Pfam" id="PF00098">
    <property type="entry name" value="zf-CCHC"/>
    <property type="match status" value="1"/>
</dbReference>
<evidence type="ECO:0000259" key="3">
    <source>
        <dbReference type="PROSITE" id="PS50158"/>
    </source>
</evidence>
<dbReference type="SMART" id="SM00343">
    <property type="entry name" value="ZnF_C2HC"/>
    <property type="match status" value="1"/>
</dbReference>
<reference evidence="4" key="1">
    <citation type="journal article" date="2022" name="Int. J. Mol. Sci.">
        <title>Draft Genome of Tanacetum Coccineum: Genomic Comparison of Closely Related Tanacetum-Family Plants.</title>
        <authorList>
            <person name="Yamashiro T."/>
            <person name="Shiraishi A."/>
            <person name="Nakayama K."/>
            <person name="Satake H."/>
        </authorList>
    </citation>
    <scope>NUCLEOTIDE SEQUENCE</scope>
</reference>